<dbReference type="GO" id="GO:0015627">
    <property type="term" value="C:type II protein secretion system complex"/>
    <property type="evidence" value="ECO:0007669"/>
    <property type="project" value="InterPro"/>
</dbReference>
<dbReference type="EMBL" id="RBWX01000007">
    <property type="protein sequence ID" value="RKS91269.1"/>
    <property type="molecule type" value="Genomic_DNA"/>
</dbReference>
<dbReference type="Gene3D" id="3.30.420.380">
    <property type="match status" value="1"/>
</dbReference>
<evidence type="ECO:0000256" key="7">
    <source>
        <dbReference type="ARBA" id="ARBA00022927"/>
    </source>
</evidence>
<dbReference type="GO" id="GO:0015628">
    <property type="term" value="P:protein secretion by the type II secretion system"/>
    <property type="evidence" value="ECO:0007669"/>
    <property type="project" value="InterPro"/>
</dbReference>
<gene>
    <name evidence="14" type="ORF">DFR51_0828</name>
    <name evidence="13" type="ORF">SmB9_18960</name>
</gene>
<evidence type="ECO:0000313" key="13">
    <source>
        <dbReference type="EMBL" id="BBE34238.1"/>
    </source>
</evidence>
<feature type="region of interest" description="Disordered" evidence="10">
    <location>
        <begin position="344"/>
        <end position="363"/>
    </location>
</feature>
<dbReference type="EMBL" id="AP018711">
    <property type="protein sequence ID" value="BBE34238.1"/>
    <property type="molecule type" value="Genomic_DNA"/>
</dbReference>
<dbReference type="GO" id="GO:0005886">
    <property type="term" value="C:plasma membrane"/>
    <property type="evidence" value="ECO:0007669"/>
    <property type="project" value="UniProtKB-SubCell"/>
</dbReference>
<dbReference type="Proteomes" id="UP000276029">
    <property type="component" value="Unassembled WGS sequence"/>
</dbReference>
<feature type="domain" description="GspL periplasmic" evidence="12">
    <location>
        <begin position="218"/>
        <end position="351"/>
    </location>
</feature>
<feature type="domain" description="GspL cytoplasmic actin-ATPase-like" evidence="11">
    <location>
        <begin position="18"/>
        <end position="160"/>
    </location>
</feature>
<organism evidence="13 15">
    <name type="scientific">Sphingosinicella microcystinivorans</name>
    <dbReference type="NCBI Taxonomy" id="335406"/>
    <lineage>
        <taxon>Bacteria</taxon>
        <taxon>Pseudomonadati</taxon>
        <taxon>Pseudomonadota</taxon>
        <taxon>Alphaproteobacteria</taxon>
        <taxon>Sphingomonadales</taxon>
        <taxon>Sphingosinicellaceae</taxon>
        <taxon>Sphingosinicella</taxon>
    </lineage>
</organism>
<evidence type="ECO:0000256" key="8">
    <source>
        <dbReference type="ARBA" id="ARBA00022989"/>
    </source>
</evidence>
<dbReference type="Proteomes" id="UP000275727">
    <property type="component" value="Chromosome"/>
</dbReference>
<evidence type="ECO:0000256" key="4">
    <source>
        <dbReference type="ARBA" id="ARBA00022475"/>
    </source>
</evidence>
<dbReference type="RefSeq" id="WP_121047737.1">
    <property type="nucleotide sequence ID" value="NZ_AP018711.1"/>
</dbReference>
<dbReference type="SUPFAM" id="SSF53067">
    <property type="entry name" value="Actin-like ATPase domain"/>
    <property type="match status" value="1"/>
</dbReference>
<name>A0AAD1D5K1_SPHMI</name>
<keyword evidence="4" id="KW-1003">Cell membrane</keyword>
<dbReference type="KEGG" id="smic:SmB9_18960"/>
<sequence>MSRRLFVLLPASGTALRWRTQGEDGRTLASGLLVDDAEAQIDEDTRVTAIVPGSAVSLHWVELAAASAAQAAAAARHLAADFVAAPIADQHVAAAETADAEGRRLIGIVDKTVMEGWLAALAHHKLDPDEMVPAPLLLPVVEDAVSTLRAGDMLLVRAPDLALETEPALAEMLIGGRPLRPILRDILDLPTYPETPLNLRQGAFRKAAARAVSRADIRRMALLAAGIVAAWLGADLALALRHHFAANALEAEMNTLAAKALPGVAITDPALQLQQRYAASASGGGFTGMAASLFGALQASGTIRLESLRYEPTGAMRATLIAPMGATVDPVKQRMAADGLNLVEGASRSGDNGQRIDVEVSRL</sequence>
<evidence type="ECO:0000313" key="15">
    <source>
        <dbReference type="Proteomes" id="UP000275727"/>
    </source>
</evidence>
<dbReference type="InterPro" id="IPR025691">
    <property type="entry name" value="GspL_pp_dom"/>
</dbReference>
<accession>A0AAD1D5K1</accession>
<keyword evidence="7" id="KW-0653">Protein transport</keyword>
<keyword evidence="9" id="KW-0472">Membrane</keyword>
<reference evidence="14 16" key="2">
    <citation type="submission" date="2018-10" db="EMBL/GenBank/DDBJ databases">
        <title>Genomic Encyclopedia of Type Strains, Phase IV (KMG-IV): sequencing the most valuable type-strain genomes for metagenomic binning, comparative biology and taxonomic classification.</title>
        <authorList>
            <person name="Goeker M."/>
        </authorList>
    </citation>
    <scope>NUCLEOTIDE SEQUENCE [LARGE SCALE GENOMIC DNA]</scope>
    <source>
        <strain evidence="14 16">DSM 19791</strain>
    </source>
</reference>
<evidence type="ECO:0000256" key="9">
    <source>
        <dbReference type="ARBA" id="ARBA00023136"/>
    </source>
</evidence>
<dbReference type="Pfam" id="PF12693">
    <property type="entry name" value="GspL_C"/>
    <property type="match status" value="1"/>
</dbReference>
<comment type="similarity">
    <text evidence="2">Belongs to the GSP L family.</text>
</comment>
<keyword evidence="3" id="KW-0813">Transport</keyword>
<dbReference type="NCBIfam" id="TIGR01709">
    <property type="entry name" value="typeII_sec_gspL"/>
    <property type="match status" value="1"/>
</dbReference>
<evidence type="ECO:0000313" key="16">
    <source>
        <dbReference type="Proteomes" id="UP000276029"/>
    </source>
</evidence>
<dbReference type="InterPro" id="IPR043129">
    <property type="entry name" value="ATPase_NBD"/>
</dbReference>
<evidence type="ECO:0000256" key="10">
    <source>
        <dbReference type="SAM" id="MobiDB-lite"/>
    </source>
</evidence>
<reference evidence="13 15" key="1">
    <citation type="submission" date="2018-06" db="EMBL/GenBank/DDBJ databases">
        <title>Complete Genome Sequence of the Microcystin-Degrading Bacterium Sphingosinicella microcystinivorans Strain B-9.</title>
        <authorList>
            <person name="Jin H."/>
            <person name="Nishizawa T."/>
            <person name="Guo Y."/>
            <person name="Nishizawa A."/>
            <person name="Park H."/>
            <person name="Kato H."/>
            <person name="Tsuji K."/>
            <person name="Harada K."/>
        </authorList>
    </citation>
    <scope>NUCLEOTIDE SEQUENCE [LARGE SCALE GENOMIC DNA]</scope>
    <source>
        <strain evidence="13 15">B9</strain>
    </source>
</reference>
<evidence type="ECO:0000256" key="2">
    <source>
        <dbReference type="ARBA" id="ARBA00005318"/>
    </source>
</evidence>
<evidence type="ECO:0000256" key="3">
    <source>
        <dbReference type="ARBA" id="ARBA00022448"/>
    </source>
</evidence>
<dbReference type="InterPro" id="IPR024230">
    <property type="entry name" value="GspL_cyto_dom"/>
</dbReference>
<feature type="compositionally biased region" description="Basic and acidic residues" evidence="10">
    <location>
        <begin position="354"/>
        <end position="363"/>
    </location>
</feature>
<keyword evidence="16" id="KW-1185">Reference proteome</keyword>
<evidence type="ECO:0000256" key="6">
    <source>
        <dbReference type="ARBA" id="ARBA00022692"/>
    </source>
</evidence>
<evidence type="ECO:0000256" key="5">
    <source>
        <dbReference type="ARBA" id="ARBA00022519"/>
    </source>
</evidence>
<evidence type="ECO:0000259" key="11">
    <source>
        <dbReference type="Pfam" id="PF05134"/>
    </source>
</evidence>
<evidence type="ECO:0000259" key="12">
    <source>
        <dbReference type="Pfam" id="PF12693"/>
    </source>
</evidence>
<keyword evidence="8" id="KW-1133">Transmembrane helix</keyword>
<dbReference type="AlphaFoldDB" id="A0AAD1D5K1"/>
<evidence type="ECO:0000313" key="14">
    <source>
        <dbReference type="EMBL" id="RKS91269.1"/>
    </source>
</evidence>
<comment type="subcellular location">
    <subcellularLocation>
        <location evidence="1">Cell inner membrane</location>
        <topology evidence="1">Single-pass membrane protein</topology>
    </subcellularLocation>
</comment>
<keyword evidence="5" id="KW-0997">Cell inner membrane</keyword>
<dbReference type="GO" id="GO:0009276">
    <property type="term" value="C:Gram-negative-bacterium-type cell wall"/>
    <property type="evidence" value="ECO:0007669"/>
    <property type="project" value="InterPro"/>
</dbReference>
<proteinExistence type="inferred from homology"/>
<dbReference type="InterPro" id="IPR007812">
    <property type="entry name" value="T2SS_protein-GspL"/>
</dbReference>
<dbReference type="PIRSF" id="PIRSF015761">
    <property type="entry name" value="Protein_L"/>
    <property type="match status" value="1"/>
</dbReference>
<evidence type="ECO:0000256" key="1">
    <source>
        <dbReference type="ARBA" id="ARBA00004377"/>
    </source>
</evidence>
<dbReference type="Pfam" id="PF05134">
    <property type="entry name" value="T2SSL"/>
    <property type="match status" value="1"/>
</dbReference>
<keyword evidence="6" id="KW-0812">Transmembrane</keyword>
<protein>
    <submittedName>
        <fullName evidence="14">Type II secretion system protein L (GspL)</fullName>
    </submittedName>
</protein>